<dbReference type="AlphaFoldDB" id="A0A3P7K4I6"/>
<gene>
    <name evidence="2" type="ORF">SVUK_LOCUS1143</name>
</gene>
<protein>
    <submittedName>
        <fullName evidence="2">Uncharacterized protein</fullName>
    </submittedName>
</protein>
<accession>A0A3P7K4I6</accession>
<proteinExistence type="predicted"/>
<evidence type="ECO:0000313" key="3">
    <source>
        <dbReference type="Proteomes" id="UP000270094"/>
    </source>
</evidence>
<evidence type="ECO:0000313" key="2">
    <source>
        <dbReference type="EMBL" id="VDM66145.1"/>
    </source>
</evidence>
<dbReference type="OrthoDB" id="5850105at2759"/>
<evidence type="ECO:0000256" key="1">
    <source>
        <dbReference type="SAM" id="MobiDB-lite"/>
    </source>
</evidence>
<dbReference type="Proteomes" id="UP000270094">
    <property type="component" value="Unassembled WGS sequence"/>
</dbReference>
<keyword evidence="3" id="KW-1185">Reference proteome</keyword>
<sequence>MQDAQSSKITAEAEELQKDASSSGSDFETIEGELDRDIKERDALAARIRKREKEKTRNVLEQKRKIPDNKEKEGFTIEKLREESRRLYLAKRKDDKLDELRHVVMDDETLFAHEELTEKERKDMEYRKKVLEYAEQHEKAADIMKTKRYYVPDAKVRSVPTEYIEEPEEYRHGGARSGWGLRRVRRQAAFHRVADFMNDSYCQPAGWDRSVRCSIGELFLH</sequence>
<feature type="region of interest" description="Disordered" evidence="1">
    <location>
        <begin position="1"/>
        <end position="34"/>
    </location>
</feature>
<organism evidence="2 3">
    <name type="scientific">Strongylus vulgaris</name>
    <name type="common">Blood worm</name>
    <dbReference type="NCBI Taxonomy" id="40348"/>
    <lineage>
        <taxon>Eukaryota</taxon>
        <taxon>Metazoa</taxon>
        <taxon>Ecdysozoa</taxon>
        <taxon>Nematoda</taxon>
        <taxon>Chromadorea</taxon>
        <taxon>Rhabditida</taxon>
        <taxon>Rhabditina</taxon>
        <taxon>Rhabditomorpha</taxon>
        <taxon>Strongyloidea</taxon>
        <taxon>Strongylidae</taxon>
        <taxon>Strongylus</taxon>
    </lineage>
</organism>
<name>A0A3P7K4I6_STRVU</name>
<dbReference type="EMBL" id="UYYB01002135">
    <property type="protein sequence ID" value="VDM66145.1"/>
    <property type="molecule type" value="Genomic_DNA"/>
</dbReference>
<reference evidence="2 3" key="1">
    <citation type="submission" date="2018-11" db="EMBL/GenBank/DDBJ databases">
        <authorList>
            <consortium name="Pathogen Informatics"/>
        </authorList>
    </citation>
    <scope>NUCLEOTIDE SEQUENCE [LARGE SCALE GENOMIC DNA]</scope>
</reference>